<dbReference type="STRING" id="411467.BACCAP_01146"/>
<organism evidence="1 2">
    <name type="scientific">Pseudoflavonifractor capillosus ATCC 29799</name>
    <dbReference type="NCBI Taxonomy" id="411467"/>
    <lineage>
        <taxon>Bacteria</taxon>
        <taxon>Bacillati</taxon>
        <taxon>Bacillota</taxon>
        <taxon>Clostridia</taxon>
        <taxon>Eubacteriales</taxon>
        <taxon>Oscillospiraceae</taxon>
        <taxon>Pseudoflavonifractor</taxon>
    </lineage>
</organism>
<name>A6NSG7_9FIRM</name>
<dbReference type="EMBL" id="AAXG02000007">
    <property type="protein sequence ID" value="EDN01205.1"/>
    <property type="molecule type" value="Genomic_DNA"/>
</dbReference>
<proteinExistence type="predicted"/>
<dbReference type="AlphaFoldDB" id="A6NSG7"/>
<evidence type="ECO:0000313" key="2">
    <source>
        <dbReference type="Proteomes" id="UP000003639"/>
    </source>
</evidence>
<gene>
    <name evidence="1" type="ORF">BACCAP_01146</name>
</gene>
<keyword evidence="2" id="KW-1185">Reference proteome</keyword>
<sequence>MYSSFSCWNLQFKYEHYAPEQLHNCCCKCYIFCCHYTAHCAIIL</sequence>
<evidence type="ECO:0000313" key="1">
    <source>
        <dbReference type="EMBL" id="EDN01205.1"/>
    </source>
</evidence>
<protein>
    <submittedName>
        <fullName evidence="1">Uncharacterized protein</fullName>
    </submittedName>
</protein>
<accession>A6NSG7</accession>
<reference evidence="1 2" key="2">
    <citation type="submission" date="2007-06" db="EMBL/GenBank/DDBJ databases">
        <title>Draft genome sequence of Pseudoflavonifractor capillosus ATCC 29799.</title>
        <authorList>
            <person name="Sudarsanam P."/>
            <person name="Ley R."/>
            <person name="Guruge J."/>
            <person name="Turnbaugh P.J."/>
            <person name="Mahowald M."/>
            <person name="Liep D."/>
            <person name="Gordon J."/>
        </authorList>
    </citation>
    <scope>NUCLEOTIDE SEQUENCE [LARGE SCALE GENOMIC DNA]</scope>
    <source>
        <strain evidence="1 2">ATCC 29799</strain>
    </source>
</reference>
<dbReference type="Proteomes" id="UP000003639">
    <property type="component" value="Unassembled WGS sequence"/>
</dbReference>
<comment type="caution">
    <text evidence="1">The sequence shown here is derived from an EMBL/GenBank/DDBJ whole genome shotgun (WGS) entry which is preliminary data.</text>
</comment>
<reference evidence="1 2" key="1">
    <citation type="submission" date="2007-04" db="EMBL/GenBank/DDBJ databases">
        <authorList>
            <person name="Fulton L."/>
            <person name="Clifton S."/>
            <person name="Fulton B."/>
            <person name="Xu J."/>
            <person name="Minx P."/>
            <person name="Pepin K.H."/>
            <person name="Johnson M."/>
            <person name="Thiruvilangam P."/>
            <person name="Bhonagiri V."/>
            <person name="Nash W.E."/>
            <person name="Mardis E.R."/>
            <person name="Wilson R.K."/>
        </authorList>
    </citation>
    <scope>NUCLEOTIDE SEQUENCE [LARGE SCALE GENOMIC DNA]</scope>
    <source>
        <strain evidence="1 2">ATCC 29799</strain>
    </source>
</reference>